<sequence length="184" mass="21461">MISKEKIEEYIDLASYAINCEPKSFWLWVTGPDYYLDHDGSDREILEPGYELNWTCDENTRIGDLIILYRTSPKTDVKYLVQAISKPYINKDSGKFSGWHYCDAIVIYKFENSVLSKEMKQDAILADSEPVRRNYQGNQGSFVFNNMEWMELNLILQEKNPEYNNFLEALIAKNPSLKTVFPSE</sequence>
<dbReference type="RefSeq" id="WP_048082814.1">
    <property type="nucleotide sequence ID" value="NZ_JAPVER010000020.1"/>
</dbReference>
<dbReference type="EMBL" id="JAPVER010000020">
    <property type="protein sequence ID" value="MCZ3366533.1"/>
    <property type="molecule type" value="Genomic_DNA"/>
</dbReference>
<comment type="caution">
    <text evidence="1">The sequence shown here is derived from an EMBL/GenBank/DDBJ whole genome shotgun (WGS) entry which is preliminary data.</text>
</comment>
<evidence type="ECO:0000313" key="3">
    <source>
        <dbReference type="Proteomes" id="UP001068021"/>
    </source>
</evidence>
<dbReference type="InterPro" id="IPR015947">
    <property type="entry name" value="PUA-like_sf"/>
</dbReference>
<dbReference type="Proteomes" id="UP001068021">
    <property type="component" value="Unassembled WGS sequence"/>
</dbReference>
<dbReference type="Proteomes" id="UP001074446">
    <property type="component" value="Unassembled WGS sequence"/>
</dbReference>
<name>A0A9E4ZZR6_9EURY</name>
<organism evidence="1 3">
    <name type="scientific">Methanobacterium veterum</name>
    <dbReference type="NCBI Taxonomy" id="408577"/>
    <lineage>
        <taxon>Archaea</taxon>
        <taxon>Methanobacteriati</taxon>
        <taxon>Methanobacteriota</taxon>
        <taxon>Methanomada group</taxon>
        <taxon>Methanobacteria</taxon>
        <taxon>Methanobacteriales</taxon>
        <taxon>Methanobacteriaceae</taxon>
        <taxon>Methanobacterium</taxon>
    </lineage>
</organism>
<reference evidence="1" key="1">
    <citation type="submission" date="2022-12" db="EMBL/GenBank/DDBJ databases">
        <title>Reclassification of two methanogenic archaea species isolated from the Kolyma lowland permafrost.</title>
        <authorList>
            <person name="Trubitsyn V.E."/>
            <person name="Rivkina E.M."/>
            <person name="Shcherbakova V.A."/>
        </authorList>
    </citation>
    <scope>NUCLEOTIDE SEQUENCE</scope>
    <source>
        <strain evidence="1">M2</strain>
        <strain evidence="2">MK4</strain>
    </source>
</reference>
<keyword evidence="3" id="KW-1185">Reference proteome</keyword>
<evidence type="ECO:0000313" key="1">
    <source>
        <dbReference type="EMBL" id="MCZ3366533.1"/>
    </source>
</evidence>
<protein>
    <submittedName>
        <fullName evidence="1">Uncharacterized protein</fullName>
    </submittedName>
</protein>
<accession>A0A9E4ZZR6</accession>
<dbReference type="SUPFAM" id="SSF88697">
    <property type="entry name" value="PUA domain-like"/>
    <property type="match status" value="1"/>
</dbReference>
<proteinExistence type="predicted"/>
<dbReference type="AlphaFoldDB" id="A0A9E4ZZR6"/>
<evidence type="ECO:0000313" key="2">
    <source>
        <dbReference type="EMBL" id="MCZ3371758.1"/>
    </source>
</evidence>
<gene>
    <name evidence="2" type="ORF">O3H35_03845</name>
    <name evidence="1" type="ORF">O3H54_11640</name>
</gene>
<dbReference type="EMBL" id="JAPVES010000027">
    <property type="protein sequence ID" value="MCZ3371758.1"/>
    <property type="molecule type" value="Genomic_DNA"/>
</dbReference>